<evidence type="ECO:0000256" key="4">
    <source>
        <dbReference type="ARBA" id="ARBA00022692"/>
    </source>
</evidence>
<feature type="transmembrane region" description="Helical" evidence="7">
    <location>
        <begin position="12"/>
        <end position="34"/>
    </location>
</feature>
<keyword evidence="6 7" id="KW-0472">Membrane</keyword>
<dbReference type="PANTHER" id="PTHR33452:SF1">
    <property type="entry name" value="INNER MEMBRANE PROTEIN YPHA-RELATED"/>
    <property type="match status" value="1"/>
</dbReference>
<evidence type="ECO:0000256" key="5">
    <source>
        <dbReference type="ARBA" id="ARBA00022989"/>
    </source>
</evidence>
<dbReference type="Proteomes" id="UP001165367">
    <property type="component" value="Unassembled WGS sequence"/>
</dbReference>
<dbReference type="InterPro" id="IPR051907">
    <property type="entry name" value="DoxX-like_oxidoreductase"/>
</dbReference>
<dbReference type="Pfam" id="PF07681">
    <property type="entry name" value="DoxX"/>
    <property type="match status" value="1"/>
</dbReference>
<accession>A0ABS9KYP0</accession>
<evidence type="ECO:0000256" key="3">
    <source>
        <dbReference type="ARBA" id="ARBA00022475"/>
    </source>
</evidence>
<keyword evidence="3" id="KW-1003">Cell membrane</keyword>
<gene>
    <name evidence="8" type="ORF">LZZ85_24265</name>
</gene>
<name>A0ABS9KYP0_9BACT</name>
<evidence type="ECO:0000313" key="9">
    <source>
        <dbReference type="Proteomes" id="UP001165367"/>
    </source>
</evidence>
<feature type="transmembrane region" description="Helical" evidence="7">
    <location>
        <begin position="86"/>
        <end position="102"/>
    </location>
</feature>
<evidence type="ECO:0000313" key="8">
    <source>
        <dbReference type="EMBL" id="MCG2617435.1"/>
    </source>
</evidence>
<evidence type="ECO:0000256" key="6">
    <source>
        <dbReference type="ARBA" id="ARBA00023136"/>
    </source>
</evidence>
<comment type="subcellular location">
    <subcellularLocation>
        <location evidence="1">Cell membrane</location>
        <topology evidence="1">Multi-pass membrane protein</topology>
    </subcellularLocation>
</comment>
<keyword evidence="4 7" id="KW-0812">Transmembrane</keyword>
<sequence length="144" mass="16079">MKKAIYHITSVFPAATSFHLTMLVFRILVSVQLMTTHGLKKLGVGVEQAENIPNPLGLPEQLNSYFATAANLFFPVLVISGFFTRLAALPILAVTMTGYFVLHWNDSLLEKDMPFMYSVSFLLILVLGPGKYSIDHLINKKISY</sequence>
<dbReference type="PANTHER" id="PTHR33452">
    <property type="entry name" value="OXIDOREDUCTASE CATD-RELATED"/>
    <property type="match status" value="1"/>
</dbReference>
<evidence type="ECO:0000256" key="7">
    <source>
        <dbReference type="SAM" id="Phobius"/>
    </source>
</evidence>
<dbReference type="InterPro" id="IPR032808">
    <property type="entry name" value="DoxX"/>
</dbReference>
<organism evidence="8 9">
    <name type="scientific">Terrimonas ginsenosidimutans</name>
    <dbReference type="NCBI Taxonomy" id="2908004"/>
    <lineage>
        <taxon>Bacteria</taxon>
        <taxon>Pseudomonadati</taxon>
        <taxon>Bacteroidota</taxon>
        <taxon>Chitinophagia</taxon>
        <taxon>Chitinophagales</taxon>
        <taxon>Chitinophagaceae</taxon>
        <taxon>Terrimonas</taxon>
    </lineage>
</organism>
<dbReference type="EMBL" id="JAKLTR010000021">
    <property type="protein sequence ID" value="MCG2617435.1"/>
    <property type="molecule type" value="Genomic_DNA"/>
</dbReference>
<feature type="transmembrane region" description="Helical" evidence="7">
    <location>
        <begin position="114"/>
        <end position="134"/>
    </location>
</feature>
<comment type="caution">
    <text evidence="8">The sequence shown here is derived from an EMBL/GenBank/DDBJ whole genome shotgun (WGS) entry which is preliminary data.</text>
</comment>
<keyword evidence="5 7" id="KW-1133">Transmembrane helix</keyword>
<comment type="similarity">
    <text evidence="2">Belongs to the DoxX family.</text>
</comment>
<proteinExistence type="inferred from homology"/>
<keyword evidence="9" id="KW-1185">Reference proteome</keyword>
<evidence type="ECO:0000256" key="2">
    <source>
        <dbReference type="ARBA" id="ARBA00006679"/>
    </source>
</evidence>
<evidence type="ECO:0000256" key="1">
    <source>
        <dbReference type="ARBA" id="ARBA00004651"/>
    </source>
</evidence>
<protein>
    <submittedName>
        <fullName evidence="8">DoxX family protein</fullName>
    </submittedName>
</protein>
<feature type="transmembrane region" description="Helical" evidence="7">
    <location>
        <begin position="62"/>
        <end position="79"/>
    </location>
</feature>
<reference evidence="8" key="1">
    <citation type="submission" date="2022-01" db="EMBL/GenBank/DDBJ databases">
        <authorList>
            <person name="Jo J.-H."/>
            <person name="Im W.-T."/>
        </authorList>
    </citation>
    <scope>NUCLEOTIDE SEQUENCE</scope>
    <source>
        <strain evidence="8">NA20</strain>
    </source>
</reference>
<dbReference type="RefSeq" id="WP_237876188.1">
    <property type="nucleotide sequence ID" value="NZ_JAKLTR010000021.1"/>
</dbReference>